<proteinExistence type="inferred from homology"/>
<feature type="domain" description="Thioesterase" evidence="3">
    <location>
        <begin position="13"/>
        <end position="91"/>
    </location>
</feature>
<comment type="caution">
    <text evidence="4">The sequence shown here is derived from an EMBL/GenBank/DDBJ whole genome shotgun (WGS) entry which is preliminary data.</text>
</comment>
<dbReference type="InterPro" id="IPR006683">
    <property type="entry name" value="Thioestr_dom"/>
</dbReference>
<dbReference type="InterPro" id="IPR029069">
    <property type="entry name" value="HotDog_dom_sf"/>
</dbReference>
<evidence type="ECO:0000313" key="5">
    <source>
        <dbReference type="Proteomes" id="UP000189728"/>
    </source>
</evidence>
<accession>A0AAX0LB47</accession>
<dbReference type="InterPro" id="IPR008272">
    <property type="entry name" value="HB-CoA_thioesterase_AS"/>
</dbReference>
<protein>
    <submittedName>
        <fullName evidence="4">Thioesterase</fullName>
    </submittedName>
</protein>
<evidence type="ECO:0000256" key="1">
    <source>
        <dbReference type="ARBA" id="ARBA00005953"/>
    </source>
</evidence>
<name>A0AAX0LB47_9BACT</name>
<dbReference type="RefSeq" id="WP_069632456.1">
    <property type="nucleotide sequence ID" value="NZ_CP012546.1"/>
</dbReference>
<evidence type="ECO:0000313" key="4">
    <source>
        <dbReference type="EMBL" id="OPA78945.1"/>
    </source>
</evidence>
<dbReference type="PIRSF" id="PIRSF003230">
    <property type="entry name" value="YbgC"/>
    <property type="match status" value="1"/>
</dbReference>
<dbReference type="InterPro" id="IPR050563">
    <property type="entry name" value="4-hydroxybenzoyl-CoA_TE"/>
</dbReference>
<comment type="similarity">
    <text evidence="1">Belongs to the 4-hydroxybenzoyl-CoA thioesterase family.</text>
</comment>
<keyword evidence="2" id="KW-0378">Hydrolase</keyword>
<dbReference type="Proteomes" id="UP000189728">
    <property type="component" value="Unassembled WGS sequence"/>
</dbReference>
<dbReference type="Gene3D" id="3.10.129.10">
    <property type="entry name" value="Hotdog Thioesterase"/>
    <property type="match status" value="1"/>
</dbReference>
<dbReference type="AlphaFoldDB" id="A0AAX0LB47"/>
<dbReference type="PANTHER" id="PTHR31793">
    <property type="entry name" value="4-HYDROXYBENZOYL-COA THIOESTERASE FAMILY MEMBER"/>
    <property type="match status" value="1"/>
</dbReference>
<dbReference type="Pfam" id="PF03061">
    <property type="entry name" value="4HBT"/>
    <property type="match status" value="1"/>
</dbReference>
<dbReference type="EMBL" id="MCRK01000024">
    <property type="protein sequence ID" value="OPA78945.1"/>
    <property type="molecule type" value="Genomic_DNA"/>
</dbReference>
<reference evidence="4 5" key="1">
    <citation type="submission" date="2016-08" db="EMBL/GenBank/DDBJ databases">
        <title>Campylobacter species from sea mammals.</title>
        <authorList>
            <person name="Gilbert M.J."/>
            <person name="Byrne B.A."/>
            <person name="Zomer A.L."/>
            <person name="Wagenaar J.A."/>
        </authorList>
    </citation>
    <scope>NUCLEOTIDE SEQUENCE [LARGE SCALE GENOMIC DNA]</scope>
    <source>
        <strain evidence="4 5">1105248</strain>
    </source>
</reference>
<gene>
    <name evidence="4" type="ORF">BFG04_02680</name>
</gene>
<organism evidence="4 5">
    <name type="scientific">Campylobacter pinnipediorum subsp. pinnipediorum</name>
    <dbReference type="NCBI Taxonomy" id="1660067"/>
    <lineage>
        <taxon>Bacteria</taxon>
        <taxon>Pseudomonadati</taxon>
        <taxon>Campylobacterota</taxon>
        <taxon>Epsilonproteobacteria</taxon>
        <taxon>Campylobacterales</taxon>
        <taxon>Campylobacteraceae</taxon>
        <taxon>Campylobacter</taxon>
    </lineage>
</organism>
<dbReference type="PROSITE" id="PS01328">
    <property type="entry name" value="4HBCOA_THIOESTERASE"/>
    <property type="match status" value="1"/>
</dbReference>
<evidence type="ECO:0000256" key="2">
    <source>
        <dbReference type="ARBA" id="ARBA00022801"/>
    </source>
</evidence>
<dbReference type="PANTHER" id="PTHR31793:SF37">
    <property type="entry name" value="ACYL-COA THIOESTER HYDROLASE YBGC"/>
    <property type="match status" value="1"/>
</dbReference>
<dbReference type="InterPro" id="IPR006684">
    <property type="entry name" value="YbgC/YbaW"/>
</dbReference>
<sequence>MKIRIYYEDTDTGGIVYHANYIKYCDRARSEMFFSSSIKPFTKDAFFVVSSIEAKYIKPAFIGDLIEVKTNILEVKKASAVLEQSIYRIEDIEKNIKDDLLFKAKITIAFVSNLKPKKINDEIALFFNNYNHSNH</sequence>
<dbReference type="NCBIfam" id="TIGR00051">
    <property type="entry name" value="YbgC/FadM family acyl-CoA thioesterase"/>
    <property type="match status" value="1"/>
</dbReference>
<dbReference type="GO" id="GO:0047617">
    <property type="term" value="F:fatty acyl-CoA hydrolase activity"/>
    <property type="evidence" value="ECO:0007669"/>
    <property type="project" value="TreeGrafter"/>
</dbReference>
<dbReference type="CDD" id="cd00586">
    <property type="entry name" value="4HBT"/>
    <property type="match status" value="1"/>
</dbReference>
<dbReference type="SUPFAM" id="SSF54637">
    <property type="entry name" value="Thioesterase/thiol ester dehydrase-isomerase"/>
    <property type="match status" value="1"/>
</dbReference>
<evidence type="ECO:0000259" key="3">
    <source>
        <dbReference type="Pfam" id="PF03061"/>
    </source>
</evidence>